<dbReference type="Proteomes" id="UP000007303">
    <property type="component" value="Unassembled WGS sequence"/>
</dbReference>
<feature type="domain" description="C1q" evidence="6">
    <location>
        <begin position="118"/>
        <end position="248"/>
    </location>
</feature>
<dbReference type="Ensembl" id="ENSTNIT00000000417.1">
    <property type="protein sequence ID" value="ENSTNIP00000001504.1"/>
    <property type="gene ID" value="ENSTNIG00000006560.1"/>
</dbReference>
<accession>H3BZT8</accession>
<reference evidence="7" key="2">
    <citation type="submission" date="2025-08" db="UniProtKB">
        <authorList>
            <consortium name="Ensembl"/>
        </authorList>
    </citation>
    <scope>IDENTIFICATION</scope>
</reference>
<feature type="signal peptide" evidence="5">
    <location>
        <begin position="1"/>
        <end position="31"/>
    </location>
</feature>
<dbReference type="OMA" id="RGTNEYP"/>
<protein>
    <recommendedName>
        <fullName evidence="6">C1q domain-containing protein</fullName>
    </recommendedName>
</protein>
<evidence type="ECO:0000256" key="2">
    <source>
        <dbReference type="ARBA" id="ARBA00022525"/>
    </source>
</evidence>
<feature type="chain" id="PRO_5003581683" description="C1q domain-containing protein" evidence="5">
    <location>
        <begin position="32"/>
        <end position="248"/>
    </location>
</feature>
<feature type="compositionally biased region" description="Basic and acidic residues" evidence="4">
    <location>
        <begin position="51"/>
        <end position="63"/>
    </location>
</feature>
<keyword evidence="3" id="KW-0272">Extracellular matrix</keyword>
<keyword evidence="2" id="KW-0964">Secreted</keyword>
<keyword evidence="8" id="KW-1185">Reference proteome</keyword>
<dbReference type="STRING" id="99883.ENSTNIP00000001504"/>
<reference evidence="8" key="1">
    <citation type="journal article" date="2004" name="Nature">
        <title>Genome duplication in the teleost fish Tetraodon nigroviridis reveals the early vertebrate proto-karyotype.</title>
        <authorList>
            <person name="Jaillon O."/>
            <person name="Aury J.-M."/>
            <person name="Brunet F."/>
            <person name="Petit J.-L."/>
            <person name="Stange-Thomann N."/>
            <person name="Mauceli E."/>
            <person name="Bouneau L."/>
            <person name="Fischer C."/>
            <person name="Ozouf-Costaz C."/>
            <person name="Bernot A."/>
            <person name="Nicaud S."/>
            <person name="Jaffe D."/>
            <person name="Fisher S."/>
            <person name="Lutfalla G."/>
            <person name="Dossat C."/>
            <person name="Segurens B."/>
            <person name="Dasilva C."/>
            <person name="Salanoubat M."/>
            <person name="Levy M."/>
            <person name="Boudet N."/>
            <person name="Castellano S."/>
            <person name="Anthouard V."/>
            <person name="Jubin C."/>
            <person name="Castelli V."/>
            <person name="Katinka M."/>
            <person name="Vacherie B."/>
            <person name="Biemont C."/>
            <person name="Skalli Z."/>
            <person name="Cattolico L."/>
            <person name="Poulain J."/>
            <person name="De Berardinis V."/>
            <person name="Cruaud C."/>
            <person name="Duprat S."/>
            <person name="Brottier P."/>
            <person name="Coutanceau J.-P."/>
            <person name="Gouzy J."/>
            <person name="Parra G."/>
            <person name="Lardier G."/>
            <person name="Chapple C."/>
            <person name="McKernan K.J."/>
            <person name="McEwan P."/>
            <person name="Bosak S."/>
            <person name="Kellis M."/>
            <person name="Volff J.-N."/>
            <person name="Guigo R."/>
            <person name="Zody M.C."/>
            <person name="Mesirov J."/>
            <person name="Lindblad-Toh K."/>
            <person name="Birren B."/>
            <person name="Nusbaum C."/>
            <person name="Kahn D."/>
            <person name="Robinson-Rechavi M."/>
            <person name="Laudet V."/>
            <person name="Schachter V."/>
            <person name="Quetier F."/>
            <person name="Saurin W."/>
            <person name="Scarpelli C."/>
            <person name="Wincker P."/>
            <person name="Lander E.S."/>
            <person name="Weissenbach J."/>
            <person name="Roest Crollius H."/>
        </authorList>
    </citation>
    <scope>NUCLEOTIDE SEQUENCE [LARGE SCALE GENOMIC DNA]</scope>
</reference>
<sequence length="248" mass="26741">LRTRLWLTVMMRRCCLLAGALFLGSIQLVSTQTCPASGIPGLPGFPGFPGRDGRDGEKGEKGQPGRNGGAGVDYLKGQKGEPGLPGITGKRGQSGELGGAGIPGLPGGPGEPGESGTVEQQRAAFSVARGTNEYPDLSSVVRFTTVITNINQDYNVETGRFRCRVPGTYFFVFHASLDDRLCLELHLGEKILAYFCDHRSTRMRVTSGGLAVYLSKDEEVWLETKFYRGMRGNPASYSVFSGFLLHSQ</sequence>
<feature type="region of interest" description="Disordered" evidence="4">
    <location>
        <begin position="39"/>
        <end position="120"/>
    </location>
</feature>
<dbReference type="SMART" id="SM00110">
    <property type="entry name" value="C1Q"/>
    <property type="match status" value="1"/>
</dbReference>
<dbReference type="AlphaFoldDB" id="H3BZT8"/>
<dbReference type="SUPFAM" id="SSF49842">
    <property type="entry name" value="TNF-like"/>
    <property type="match status" value="1"/>
</dbReference>
<dbReference type="InterPro" id="IPR001073">
    <property type="entry name" value="C1q_dom"/>
</dbReference>
<dbReference type="GeneTree" id="ENSGT00940000161227"/>
<feature type="compositionally biased region" description="Gly residues" evidence="4">
    <location>
        <begin position="95"/>
        <end position="113"/>
    </location>
</feature>
<evidence type="ECO:0000256" key="5">
    <source>
        <dbReference type="SAM" id="SignalP"/>
    </source>
</evidence>
<dbReference type="PANTHER" id="PTHR15427:SF29">
    <property type="entry name" value="COMPLEMENT C1Q SUBCOMPONENT SUBUNIT C"/>
    <property type="match status" value="1"/>
</dbReference>
<evidence type="ECO:0000256" key="1">
    <source>
        <dbReference type="ARBA" id="ARBA00004498"/>
    </source>
</evidence>
<dbReference type="InterPro" id="IPR050392">
    <property type="entry name" value="Collagen/C1q_domain"/>
</dbReference>
<name>H3BZT8_TETNG</name>
<keyword evidence="5" id="KW-0732">Signal</keyword>
<evidence type="ECO:0000256" key="4">
    <source>
        <dbReference type="SAM" id="MobiDB-lite"/>
    </source>
</evidence>
<dbReference type="Pfam" id="PF00386">
    <property type="entry name" value="C1q"/>
    <property type="match status" value="1"/>
</dbReference>
<evidence type="ECO:0000313" key="8">
    <source>
        <dbReference type="Proteomes" id="UP000007303"/>
    </source>
</evidence>
<comment type="subcellular location">
    <subcellularLocation>
        <location evidence="1">Secreted</location>
        <location evidence="1">Extracellular space</location>
        <location evidence="1">Extracellular matrix</location>
    </subcellularLocation>
</comment>
<dbReference type="PRINTS" id="PR00007">
    <property type="entry name" value="COMPLEMNTC1Q"/>
</dbReference>
<dbReference type="InParanoid" id="H3BZT8"/>
<evidence type="ECO:0000313" key="7">
    <source>
        <dbReference type="Ensembl" id="ENSTNIP00000001504.1"/>
    </source>
</evidence>
<proteinExistence type="predicted"/>
<dbReference type="PANTHER" id="PTHR15427">
    <property type="entry name" value="EMILIN ELASTIN MICROFIBRIL INTERFACE-LOCATED PROTEIN ELASTIN MICROFIBRIL INTERFACER"/>
    <property type="match status" value="1"/>
</dbReference>
<organism evidence="7 8">
    <name type="scientific">Tetraodon nigroviridis</name>
    <name type="common">Spotted green pufferfish</name>
    <name type="synonym">Chelonodon nigroviridis</name>
    <dbReference type="NCBI Taxonomy" id="99883"/>
    <lineage>
        <taxon>Eukaryota</taxon>
        <taxon>Metazoa</taxon>
        <taxon>Chordata</taxon>
        <taxon>Craniata</taxon>
        <taxon>Vertebrata</taxon>
        <taxon>Euteleostomi</taxon>
        <taxon>Actinopterygii</taxon>
        <taxon>Neopterygii</taxon>
        <taxon>Teleostei</taxon>
        <taxon>Neoteleostei</taxon>
        <taxon>Acanthomorphata</taxon>
        <taxon>Eupercaria</taxon>
        <taxon>Tetraodontiformes</taxon>
        <taxon>Tetradontoidea</taxon>
        <taxon>Tetraodontidae</taxon>
        <taxon>Tetraodon</taxon>
    </lineage>
</organism>
<evidence type="ECO:0000256" key="3">
    <source>
        <dbReference type="ARBA" id="ARBA00022530"/>
    </source>
</evidence>
<reference evidence="7" key="3">
    <citation type="submission" date="2025-09" db="UniProtKB">
        <authorList>
            <consortium name="Ensembl"/>
        </authorList>
    </citation>
    <scope>IDENTIFICATION</scope>
</reference>
<evidence type="ECO:0000259" key="6">
    <source>
        <dbReference type="PROSITE" id="PS50871"/>
    </source>
</evidence>
<dbReference type="Gene3D" id="2.60.120.40">
    <property type="match status" value="1"/>
</dbReference>
<dbReference type="PROSITE" id="PS50871">
    <property type="entry name" value="C1Q"/>
    <property type="match status" value="1"/>
</dbReference>
<dbReference type="InterPro" id="IPR008983">
    <property type="entry name" value="Tumour_necrosis_fac-like_dom"/>
</dbReference>